<dbReference type="InterPro" id="IPR023828">
    <property type="entry name" value="Peptidase_S8_Ser-AS"/>
</dbReference>
<evidence type="ECO:0000256" key="3">
    <source>
        <dbReference type="ARBA" id="ARBA00022801"/>
    </source>
</evidence>
<comment type="similarity">
    <text evidence="1 5">Belongs to the peptidase S8 family.</text>
</comment>
<organism evidence="7 8">
    <name type="scientific">Paraburkholderia dilworthii</name>
    <dbReference type="NCBI Taxonomy" id="948106"/>
    <lineage>
        <taxon>Bacteria</taxon>
        <taxon>Pseudomonadati</taxon>
        <taxon>Pseudomonadota</taxon>
        <taxon>Betaproteobacteria</taxon>
        <taxon>Burkholderiales</taxon>
        <taxon>Burkholderiaceae</taxon>
        <taxon>Paraburkholderia</taxon>
    </lineage>
</organism>
<evidence type="ECO:0000313" key="7">
    <source>
        <dbReference type="EMBL" id="MFM0598524.1"/>
    </source>
</evidence>
<evidence type="ECO:0000256" key="2">
    <source>
        <dbReference type="ARBA" id="ARBA00022670"/>
    </source>
</evidence>
<evidence type="ECO:0000256" key="5">
    <source>
        <dbReference type="PROSITE-ProRule" id="PRU01240"/>
    </source>
</evidence>
<dbReference type="RefSeq" id="WP_408220279.1">
    <property type="nucleotide sequence ID" value="NZ_JAQQBZ010000066.1"/>
</dbReference>
<keyword evidence="2 5" id="KW-0645">Protease</keyword>
<protein>
    <submittedName>
        <fullName evidence="7">S8/S53 family peptidase</fullName>
    </submittedName>
</protein>
<keyword evidence="3 5" id="KW-0378">Hydrolase</keyword>
<name>A0ABW9DIA2_9BURK</name>
<dbReference type="InterPro" id="IPR036852">
    <property type="entry name" value="Peptidase_S8/S53_dom_sf"/>
</dbReference>
<dbReference type="SUPFAM" id="SSF52743">
    <property type="entry name" value="Subtilisin-like"/>
    <property type="match status" value="1"/>
</dbReference>
<dbReference type="EMBL" id="JAQQBZ010000066">
    <property type="protein sequence ID" value="MFM0598524.1"/>
    <property type="molecule type" value="Genomic_DNA"/>
</dbReference>
<dbReference type="InterPro" id="IPR050131">
    <property type="entry name" value="Peptidase_S8_subtilisin-like"/>
</dbReference>
<dbReference type="CDD" id="cd00306">
    <property type="entry name" value="Peptidases_S8_S53"/>
    <property type="match status" value="1"/>
</dbReference>
<feature type="active site" description="Charge relay system" evidence="5">
    <location>
        <position position="175"/>
    </location>
</feature>
<accession>A0ABW9DIA2</accession>
<feature type="domain" description="Peptidase S8/S53" evidence="6">
    <location>
        <begin position="168"/>
        <end position="449"/>
    </location>
</feature>
<keyword evidence="8" id="KW-1185">Reference proteome</keyword>
<dbReference type="PANTHER" id="PTHR43806:SF11">
    <property type="entry name" value="CEREVISIN-RELATED"/>
    <property type="match status" value="1"/>
</dbReference>
<dbReference type="PANTHER" id="PTHR43806">
    <property type="entry name" value="PEPTIDASE S8"/>
    <property type="match status" value="1"/>
</dbReference>
<gene>
    <name evidence="7" type="ORF">PQQ68_36385</name>
</gene>
<dbReference type="Pfam" id="PF00082">
    <property type="entry name" value="Peptidase_S8"/>
    <property type="match status" value="1"/>
</dbReference>
<evidence type="ECO:0000259" key="6">
    <source>
        <dbReference type="Pfam" id="PF00082"/>
    </source>
</evidence>
<dbReference type="InterPro" id="IPR000209">
    <property type="entry name" value="Peptidase_S8/S53_dom"/>
</dbReference>
<dbReference type="PROSITE" id="PS00138">
    <property type="entry name" value="SUBTILASE_SER"/>
    <property type="match status" value="1"/>
</dbReference>
<feature type="active site" description="Charge relay system" evidence="5">
    <location>
        <position position="410"/>
    </location>
</feature>
<reference evidence="7 8" key="1">
    <citation type="journal article" date="2024" name="Chem. Sci.">
        <title>Discovery of megapolipeptins by genome mining of a Burkholderiales bacteria collection.</title>
        <authorList>
            <person name="Paulo B.S."/>
            <person name="Recchia M.J.J."/>
            <person name="Lee S."/>
            <person name="Fergusson C.H."/>
            <person name="Romanowski S.B."/>
            <person name="Hernandez A."/>
            <person name="Krull N."/>
            <person name="Liu D.Y."/>
            <person name="Cavanagh H."/>
            <person name="Bos A."/>
            <person name="Gray C.A."/>
            <person name="Murphy B.T."/>
            <person name="Linington R.G."/>
            <person name="Eustaquio A.S."/>
        </authorList>
    </citation>
    <scope>NUCLEOTIDE SEQUENCE [LARGE SCALE GENOMIC DNA]</scope>
    <source>
        <strain evidence="7 8">RL17-335-BIF-A</strain>
    </source>
</reference>
<evidence type="ECO:0000313" key="8">
    <source>
        <dbReference type="Proteomes" id="UP001629367"/>
    </source>
</evidence>
<keyword evidence="4 5" id="KW-0720">Serine protease</keyword>
<comment type="caution">
    <text evidence="7">The sequence shown here is derived from an EMBL/GenBank/DDBJ whole genome shotgun (WGS) entry which is preliminary data.</text>
</comment>
<evidence type="ECO:0000256" key="4">
    <source>
        <dbReference type="ARBA" id="ARBA00022825"/>
    </source>
</evidence>
<sequence>MIGKHASKLLIRLPGVRVTAFRGKPTPSVGIIAIGPGKVEPLFPETTLQFVGQATDWVLLEPDTVEDIHPWDRAHQQVGFIRTNTPDLSGKDVYVEPNTPHQRRLVYSTSVPNGGQTVQEAEPPGPPYPPYGTLNPHYPPSSKATLSPDWHLAHGRFHEAWKVTRGAGVRIAHLDIGWWPCHYSAPLHMLTNLGKNFVEGGDNTVDPGKGPNAGHGTATLALLAGKTVELTSKTASTPNGQVYKGFIGGAPEAEIVPVRVAGVDGSVVYLYGDTMARGLAHALDPGDGKRCDVVSLSHGGLPMKSWAHATNALYEAGVVVVAAAGDSFWAVFTDIATHFTVYPSAFYRVVTSTGVTSDGGPYKRDELSVMQGCWGPDKVMMKATGSYTPNVPWMRYKTKYGWNMDGAGTSASTPQTAAACALWLAVYAKGYEKDWLRVAACREALKLSVSDPKKDFHEIGLGRLNAASMLDEKNAQEIEAMRAANKLQHIEPDDVSWPFFRLLFGLPPPGNGIEEMYEVEAYQIFYQSHDETLIASAQDCANGHHPSTGDVAALRVRFLKERNMSNALRNYLTSRP</sequence>
<evidence type="ECO:0000256" key="1">
    <source>
        <dbReference type="ARBA" id="ARBA00011073"/>
    </source>
</evidence>
<dbReference type="Proteomes" id="UP001629367">
    <property type="component" value="Unassembled WGS sequence"/>
</dbReference>
<feature type="active site" description="Charge relay system" evidence="5">
    <location>
        <position position="215"/>
    </location>
</feature>
<proteinExistence type="inferred from homology"/>
<dbReference type="Gene3D" id="3.40.50.200">
    <property type="entry name" value="Peptidase S8/S53 domain"/>
    <property type="match status" value="1"/>
</dbReference>
<dbReference type="PROSITE" id="PS51892">
    <property type="entry name" value="SUBTILASE"/>
    <property type="match status" value="1"/>
</dbReference>